<evidence type="ECO:0000256" key="1">
    <source>
        <dbReference type="ARBA" id="ARBA00004141"/>
    </source>
</evidence>
<dbReference type="InterPro" id="IPR049326">
    <property type="entry name" value="Rhodopsin_dom_fungi"/>
</dbReference>
<feature type="transmembrane region" description="Helical" evidence="7">
    <location>
        <begin position="17"/>
        <end position="36"/>
    </location>
</feature>
<reference evidence="9 10" key="1">
    <citation type="submission" date="2017-03" db="EMBL/GenBank/DDBJ databases">
        <title>Genomes of endolithic fungi from Antarctica.</title>
        <authorList>
            <person name="Coleine C."/>
            <person name="Masonjones S."/>
            <person name="Stajich J.E."/>
        </authorList>
    </citation>
    <scope>NUCLEOTIDE SEQUENCE [LARGE SCALE GENOMIC DNA]</scope>
    <source>
        <strain evidence="9 10">CCFEE 5187</strain>
    </source>
</reference>
<comment type="similarity">
    <text evidence="5">Belongs to the SAT4 family.</text>
</comment>
<keyword evidence="10" id="KW-1185">Reference proteome</keyword>
<evidence type="ECO:0000256" key="4">
    <source>
        <dbReference type="ARBA" id="ARBA00023136"/>
    </source>
</evidence>
<sequence length="433" mass="48142">MGDFDDAFQNELARETWSFYSVGVVFVALRIYSRIIRVGIQGLAVDDYLMLLACALYTTLVVCLNVIARGGGSNLFEPSLLPTFTEKDIQERIKGSKIVIVSEQAMLNTIWTIKICMLFLYSRLTFGLKQQLAVKVLCVYVACGWVACELAFFLACRPFSGYWAVPPPNPQCTTLQHYAYTQAVFNTTSDALMLLIPLPLLAAVSLPTKQKAALMGIFSMGIFVIIAAILTKVYNLSDVYSPTYMLWYTREASVAVYVSNLPMMWPLLREWFPCLRTLTPGYSPSYSKRSKRQQKSDGMLPLSDLEGLQKISSTTTSQRGVPTTGFLGDGFKDAPLDKYDLPIHNASGNKRHPPDGDGHVMTVPWAKGGIRQETTFDIEEETTNGSGDNVFDWEHQGGNCHTVTIDGGDDGNTPQDSMRTNKKGDQKLTVHER</sequence>
<organism evidence="9 10">
    <name type="scientific">Cryomyces minteri</name>
    <dbReference type="NCBI Taxonomy" id="331657"/>
    <lineage>
        <taxon>Eukaryota</taxon>
        <taxon>Fungi</taxon>
        <taxon>Dikarya</taxon>
        <taxon>Ascomycota</taxon>
        <taxon>Pezizomycotina</taxon>
        <taxon>Dothideomycetes</taxon>
        <taxon>Dothideomycetes incertae sedis</taxon>
        <taxon>Cryomyces</taxon>
    </lineage>
</organism>
<evidence type="ECO:0000256" key="2">
    <source>
        <dbReference type="ARBA" id="ARBA00022692"/>
    </source>
</evidence>
<feature type="domain" description="Rhodopsin" evidence="8">
    <location>
        <begin position="29"/>
        <end position="269"/>
    </location>
</feature>
<dbReference type="OrthoDB" id="3903189at2759"/>
<protein>
    <recommendedName>
        <fullName evidence="8">Rhodopsin domain-containing protein</fullName>
    </recommendedName>
</protein>
<dbReference type="EMBL" id="NAJN01000362">
    <property type="protein sequence ID" value="TKA74411.1"/>
    <property type="molecule type" value="Genomic_DNA"/>
</dbReference>
<gene>
    <name evidence="9" type="ORF">B0A49_04886</name>
</gene>
<comment type="caution">
    <text evidence="9">The sequence shown here is derived from an EMBL/GenBank/DDBJ whole genome shotgun (WGS) entry which is preliminary data.</text>
</comment>
<feature type="region of interest" description="Disordered" evidence="6">
    <location>
        <begin position="405"/>
        <end position="433"/>
    </location>
</feature>
<comment type="subcellular location">
    <subcellularLocation>
        <location evidence="1">Membrane</location>
        <topology evidence="1">Multi-pass membrane protein</topology>
    </subcellularLocation>
</comment>
<accession>A0A4U0XDY0</accession>
<feature type="transmembrane region" description="Helical" evidence="7">
    <location>
        <begin position="105"/>
        <end position="124"/>
    </location>
</feature>
<feature type="transmembrane region" description="Helical" evidence="7">
    <location>
        <begin position="180"/>
        <end position="201"/>
    </location>
</feature>
<dbReference type="PANTHER" id="PTHR33048:SF149">
    <property type="entry name" value="UBID FAMILY DECARBOXYLASE"/>
    <property type="match status" value="1"/>
</dbReference>
<dbReference type="AlphaFoldDB" id="A0A4U0XDY0"/>
<feature type="transmembrane region" description="Helical" evidence="7">
    <location>
        <begin position="246"/>
        <end position="268"/>
    </location>
</feature>
<evidence type="ECO:0000259" key="8">
    <source>
        <dbReference type="Pfam" id="PF20684"/>
    </source>
</evidence>
<feature type="transmembrane region" description="Helical" evidence="7">
    <location>
        <begin position="213"/>
        <end position="234"/>
    </location>
</feature>
<keyword evidence="2 7" id="KW-0812">Transmembrane</keyword>
<proteinExistence type="inferred from homology"/>
<feature type="compositionally biased region" description="Basic and acidic residues" evidence="6">
    <location>
        <begin position="422"/>
        <end position="433"/>
    </location>
</feature>
<evidence type="ECO:0000256" key="5">
    <source>
        <dbReference type="ARBA" id="ARBA00038359"/>
    </source>
</evidence>
<dbReference type="Proteomes" id="UP000308768">
    <property type="component" value="Unassembled WGS sequence"/>
</dbReference>
<dbReference type="GO" id="GO:0016020">
    <property type="term" value="C:membrane"/>
    <property type="evidence" value="ECO:0007669"/>
    <property type="project" value="UniProtKB-SubCell"/>
</dbReference>
<feature type="transmembrane region" description="Helical" evidence="7">
    <location>
        <begin position="48"/>
        <end position="68"/>
    </location>
</feature>
<evidence type="ECO:0000256" key="6">
    <source>
        <dbReference type="SAM" id="MobiDB-lite"/>
    </source>
</evidence>
<name>A0A4U0XDY0_9PEZI</name>
<dbReference type="PANTHER" id="PTHR33048">
    <property type="entry name" value="PTH11-LIKE INTEGRAL MEMBRANE PROTEIN (AFU_ORTHOLOGUE AFUA_5G11245)"/>
    <property type="match status" value="1"/>
</dbReference>
<evidence type="ECO:0000256" key="3">
    <source>
        <dbReference type="ARBA" id="ARBA00022989"/>
    </source>
</evidence>
<dbReference type="Pfam" id="PF20684">
    <property type="entry name" value="Fung_rhodopsin"/>
    <property type="match status" value="1"/>
</dbReference>
<dbReference type="InterPro" id="IPR052337">
    <property type="entry name" value="SAT4-like"/>
</dbReference>
<evidence type="ECO:0000313" key="10">
    <source>
        <dbReference type="Proteomes" id="UP000308768"/>
    </source>
</evidence>
<feature type="transmembrane region" description="Helical" evidence="7">
    <location>
        <begin position="136"/>
        <end position="160"/>
    </location>
</feature>
<keyword evidence="3 7" id="KW-1133">Transmembrane helix</keyword>
<keyword evidence="4 7" id="KW-0472">Membrane</keyword>
<evidence type="ECO:0000313" key="9">
    <source>
        <dbReference type="EMBL" id="TKA74411.1"/>
    </source>
</evidence>
<dbReference type="STRING" id="331657.A0A4U0XDY0"/>
<evidence type="ECO:0000256" key="7">
    <source>
        <dbReference type="SAM" id="Phobius"/>
    </source>
</evidence>